<evidence type="ECO:0000256" key="5">
    <source>
        <dbReference type="ARBA" id="ARBA00012513"/>
    </source>
</evidence>
<evidence type="ECO:0000256" key="7">
    <source>
        <dbReference type="ARBA" id="ARBA00022454"/>
    </source>
</evidence>
<dbReference type="InterPro" id="IPR014009">
    <property type="entry name" value="PIK_FAT"/>
</dbReference>
<keyword evidence="15 20" id="KW-0779">Telomere</keyword>
<keyword evidence="13 20" id="KW-0067">ATP-binding</keyword>
<evidence type="ECO:0000256" key="17">
    <source>
        <dbReference type="ARBA" id="ARBA00025079"/>
    </source>
</evidence>
<feature type="domain" description="PI3K/PI4K catalytic" evidence="23">
    <location>
        <begin position="2547"/>
        <end position="2858"/>
    </location>
</feature>
<evidence type="ECO:0000256" key="22">
    <source>
        <dbReference type="SAM" id="MobiDB-lite"/>
    </source>
</evidence>
<dbReference type="Gene3D" id="1.10.1070.11">
    <property type="entry name" value="Phosphatidylinositol 3-/4-kinase, catalytic domain"/>
    <property type="match status" value="1"/>
</dbReference>
<feature type="compositionally biased region" description="Polar residues" evidence="22">
    <location>
        <begin position="191"/>
        <end position="211"/>
    </location>
</feature>
<dbReference type="FunFam" id="1.10.1070.11:FF:000025">
    <property type="entry name" value="Serine/threonine-protein kinase Tel1"/>
    <property type="match status" value="1"/>
</dbReference>
<feature type="domain" description="FATC" evidence="25">
    <location>
        <begin position="2869"/>
        <end position="2901"/>
    </location>
</feature>
<dbReference type="Gene3D" id="3.30.1010.10">
    <property type="entry name" value="Phosphatidylinositol 3-kinase Catalytic Subunit, Chain A, domain 4"/>
    <property type="match status" value="1"/>
</dbReference>
<feature type="domain" description="FAT" evidence="24">
    <location>
        <begin position="1845"/>
        <end position="2443"/>
    </location>
</feature>
<evidence type="ECO:0000256" key="12">
    <source>
        <dbReference type="ARBA" id="ARBA00022777"/>
    </source>
</evidence>
<dbReference type="GO" id="GO:0000781">
    <property type="term" value="C:chromosome, telomeric region"/>
    <property type="evidence" value="ECO:0007669"/>
    <property type="project" value="UniProtKB-SubCell"/>
</dbReference>
<dbReference type="GO" id="GO:0005524">
    <property type="term" value="F:ATP binding"/>
    <property type="evidence" value="ECO:0007669"/>
    <property type="project" value="UniProtKB-KW"/>
</dbReference>
<dbReference type="GO" id="GO:0006281">
    <property type="term" value="P:DNA repair"/>
    <property type="evidence" value="ECO:0007669"/>
    <property type="project" value="InterPro"/>
</dbReference>
<keyword evidence="12 20" id="KW-0418">Kinase</keyword>
<evidence type="ECO:0000256" key="8">
    <source>
        <dbReference type="ARBA" id="ARBA00022527"/>
    </source>
</evidence>
<evidence type="ECO:0000259" key="24">
    <source>
        <dbReference type="PROSITE" id="PS51189"/>
    </source>
</evidence>
<feature type="region of interest" description="Disordered" evidence="22">
    <location>
        <begin position="178"/>
        <end position="211"/>
    </location>
</feature>
<dbReference type="PANTHER" id="PTHR37079:SF4">
    <property type="entry name" value="SERINE_THREONINE-PROTEIN KINASE ATM"/>
    <property type="match status" value="1"/>
</dbReference>
<evidence type="ECO:0000256" key="16">
    <source>
        <dbReference type="ARBA" id="ARBA00023242"/>
    </source>
</evidence>
<evidence type="ECO:0000256" key="4">
    <source>
        <dbReference type="ARBA" id="ARBA00011370"/>
    </source>
</evidence>
<dbReference type="InterPro" id="IPR003152">
    <property type="entry name" value="FATC_dom"/>
</dbReference>
<comment type="function">
    <text evidence="17 20">Serine/threonine protein kinase which activates checkpoint signaling upon genotoxic stresses such as ionizing radiation (IR), ultraviolet light (UV), or DNA replication stalling, thereby acting as a DNA damage sensor. Recognizes the substrate consensus sequence [ST]-Q. Phosphorylates histone H2A to form H2AS128ph (gamma-H2A) at sites of DNA damage, involved in the regulation of DNA damage response mechanism. Required for the control of telomere length and genome stability.</text>
</comment>
<dbReference type="FunFam" id="3.30.1010.10:FF:000019">
    <property type="entry name" value="Serine/threonine-protein kinase Tel1"/>
    <property type="match status" value="1"/>
</dbReference>
<dbReference type="EC" id="2.7.11.1" evidence="5 20"/>
<dbReference type="Pfam" id="PF02259">
    <property type="entry name" value="FAT"/>
    <property type="match status" value="1"/>
</dbReference>
<dbReference type="InterPro" id="IPR044107">
    <property type="entry name" value="PIKKc_ATM"/>
</dbReference>
<keyword evidence="27" id="KW-1185">Reference proteome</keyword>
<dbReference type="PROSITE" id="PS00915">
    <property type="entry name" value="PI3_4_KINASE_1"/>
    <property type="match status" value="1"/>
</dbReference>
<evidence type="ECO:0000256" key="9">
    <source>
        <dbReference type="ARBA" id="ARBA00022679"/>
    </source>
</evidence>
<evidence type="ECO:0000256" key="1">
    <source>
        <dbReference type="ARBA" id="ARBA00004123"/>
    </source>
</evidence>
<keyword evidence="16 20" id="KW-0539">Nucleus</keyword>
<evidence type="ECO:0000256" key="11">
    <source>
        <dbReference type="ARBA" id="ARBA00022763"/>
    </source>
</evidence>
<dbReference type="SUPFAM" id="SSF48371">
    <property type="entry name" value="ARM repeat"/>
    <property type="match status" value="1"/>
</dbReference>
<keyword evidence="7 20" id="KW-0158">Chromosome</keyword>
<proteinExistence type="inferred from homology"/>
<dbReference type="GeneID" id="39600177"/>
<dbReference type="VEuPathDB" id="FungiDB:C8Q69DRAFT_471427"/>
<evidence type="ECO:0000256" key="21">
    <source>
        <dbReference type="SAM" id="Coils"/>
    </source>
</evidence>
<dbReference type="STRING" id="264951.A0A443HSG1"/>
<reference evidence="26 27" key="1">
    <citation type="journal article" date="2018" name="Front. Microbiol.">
        <title>Genomic and genetic insights into a cosmopolitan fungus, Paecilomyces variotii (Eurotiales).</title>
        <authorList>
            <person name="Urquhart A.S."/>
            <person name="Mondo S.J."/>
            <person name="Makela M.R."/>
            <person name="Hane J.K."/>
            <person name="Wiebenga A."/>
            <person name="He G."/>
            <person name="Mihaltcheva S."/>
            <person name="Pangilinan J."/>
            <person name="Lipzen A."/>
            <person name="Barry K."/>
            <person name="de Vries R.P."/>
            <person name="Grigoriev I.V."/>
            <person name="Idnurm A."/>
        </authorList>
    </citation>
    <scope>NUCLEOTIDE SEQUENCE [LARGE SCALE GENOMIC DNA]</scope>
    <source>
        <strain evidence="26 27">CBS 101075</strain>
    </source>
</reference>
<dbReference type="RefSeq" id="XP_028484400.1">
    <property type="nucleotide sequence ID" value="XM_028630900.1"/>
</dbReference>
<dbReference type="Proteomes" id="UP000283841">
    <property type="component" value="Unassembled WGS sequence"/>
</dbReference>
<sequence length="2901" mass="325066">MGQITLDGSLLLLSSDKQKERTDGLGDLKHILQQNKQNARLDALSDKACHKVFEALFRFVSVEKPTYNRSKSTKATSSSRLSACASVLRTAVEGSLRNLRTKSVHAVLHHIIQTIPVPGEGLWETLASDYIKCLRTLLQYPPHVEHLGDREWQDAVDFCLRSLAAVDNEGNELSIRMSHRSSSEAWESSSTRLTPMRRTSSQAPRLTQSDGQGNRGIIEELVICIKLLTSSSNAPVHSTSEKILNGLTDFLISFPQAGGAHQAAFSTINTIIGKVLCDQSDIVREFLLDVIPVIRRLWHTKLTGLKDEMLMTIMRCMDVLVYMARTMPSESLAASIEGLLDTIHLDYLRRTEKEVLQIDDLVFYPDCSIRQDSRWFGPRLGSYKSEHNWTVLWTIARLSALSDDMNAQFTRPVADEVPSKRQRSLSKTEEILQDSFSSTGTRRACALQLIPFMIERHIGNASKLELLERLPVNILDDNGFLASWTLLAISSVGSDSYTRSHLIGSNWRQIWDLASRASVVQVTSRAACHLMRIILHHQLLPYPEAVESTRLMLSSVDLKGPSVLCDTSLAFWTLVSKMCATVSPGLGLEASKQICGWLRGTWSVGTATDRTTISQVATFARPFDLLNLLLACTNRSISFSSVEFRGVAGSFGRNWFNCHRNRSLHEFLFSIGEDQSSNPVWSAEETVIRLEAATRQDPADLVMIELLQAKIDAFAQAWRELSGDKSFYIAVDLVQIFVSLCAVAVLFTECLPGSHGSQLQDLQKSTRSLWEDVCLFLASREVDYLQAGLEVLYPLVSSAPQLNDSKDVVSSALYALVPPIVEVLERSRQSQPTDSLALDPESMDLDDPFSDRMGQEAADDSITALNREAVPTLPDNTTFRRFMTIRLSIFQKGDGTISPNPTLTAPLVEYLTSLDETDILSTQDLLPKVFLACIPMGRAVVLEILEYFGERCLQSYALERCESALYLCIRMMGSFVDVWTKEEEDDLHDSASDIYIWFTDVLLARRKASPRVLIALAELFQSVLASNPGYERNDSGPSPRTSLFNILREGDISVKFFLARLVPSIFSRYLLTDHDAIFDDVLDSLPRDPDWTEGIAVRLYALAQLASRWHTLLRRSIYHMFEAPGQVPQSAPYAEKCLKNVSDALGLKDAKGIFRLFASQIIYTWTESQSISSMPFTIFGYSSLKDMLLDVQDEVVGQIMMRANDQEASEASVLLGVPFTDLLSESFHKAEAYTIARDISIPPSQNSQPNGVEKRIKSTLGTDQFITLVEGRFPQIVATLFRSLDKEEQIEKAFTKRAHFHYALETLKRIMDKGASAAILPANPQPSFRARYLLDELEFLCRRSGYDLEKMWTPALASFVCRTLLESMHPSLGSLYACSVIRKIRILVCIAGPVMLQDYPLELCLHALCPLLTDSQCCEDALGVFWYLLEAGQAYLSENPGFTAGIAILTLSSLSNFLDSSAESTSQESQYRATSSKAVEFRNWLGSFLKNYKASSMDEGTEESFQRMVRSSQGLRVSGNPTKGTHESDLLFELLQDRASGRNLLSRPISDLVISLVGARFQKSPDSRSDILGEDDVAAANAVAVWETVRSGNPGSQYRLWAARVIGRAYASTGKISDALLREQDPDLFKDRFRGLGSDPYSSSKIAILQMLCEALPKGGAFEGGLIERTLQVIISKLSAYPELEHCGHAVPSSLMKSLIWDPYQCPAISLSSSEIESLEGRIDWDNRLSVSHWARNIALSLATAAADDPVIGPLGKVLYWIPELSVRLLPYILHDVLLSEVDGDQVSRRAVSEVFRRCLRDIDERSVPHARLVINTILYLRNQPKPHESTIVDRDEWLDIDYCETSLAATRCRMYKTSLLFAEIQASRSMKTSRRSSAVRQSLPIDLLHDIFRNIDDPDSFYGIQQEASLRSVMEKLDYESAGIKNLLFQSAQYDSDVQMSGEASAFSVIKALNSTNLQGLASAMLSSPAALKRTSAPFESMLSTAMSLQQWDIPVPSSKTSPTGVLFKTFQGLSTSESSTDIPKLLDESFVILLDHLGESNQSVTSLRSVMKALGILTEVDEVLCSSSSAQIEDEWEKITSREKWFKWESFHDIDQILHCREALFSLMSHKDHLRSSLNLSLECTNLLQAKVIKESLSIARDHQIPQASLRYAISLSKLAQVCDDLGVNIDGSAKFDLANVLWDQGEMTTSIQMLQQVNDQNDLHKQAIPVSRALLLSSLGHHVAEARLEKPEAIIQEYLVPAVKELKSNLVGEEPGRVFHVFAAFCDQQLQNPDGLEDFKRVEQLRDRKEKEVIALEKMMKTAEGRERETLKMHRTKAKQWFELDDRDYQRLKKGREAFLQQCLENYLLCLKASDTHNNDALRFCALWLDNSDSQIANTAVSKYISQVPSRKFAPLMNQLSSRLLDVPNEFQTTLFALLFRICVEHPYHGMYQIFASSKSKAGKDETSVARHQAAGKLVDKLKNDRHAGSTWVAIHNTNISYVRFAIDRPDEKIKTGAKVPLKKLATGQRLEQDATNLKLPPPTMRIELRVDCNYKDVPKVVRFHPEFTVASGVSAPKIVTAIASDGQRYKQLVKGGNDDLRQDAIMEQVFEQVSNLLKDHRATQQRGLGIRTYKVLPLTSNAGIIEFVPNTIPLHDYLMPAHQRYFPKDMKPNACRKHISDVQTRSFEQRVRTFRQVTDHFHPVMRFFFMEKFNNPDDWFCRRLAYTRSTAAISILGYVLGLGDRHGHNILLDEKTGEVVHIDLGVAFEQGRVLPVPEVVPFRLTRDLVDGMGITKTEGVFRRCCEFTLEALREESYSIMTILDVLRYDPLYSWTVSPLRMKRMQETQEAGGGAPQLPIAAGKGTGNEPSEADRALTIVEKKLSKTLSVTATVNELIQQATDERNLAVLYCGWAAYA</sequence>
<keyword evidence="9 20" id="KW-0808">Transferase</keyword>
<dbReference type="GO" id="GO:0035556">
    <property type="term" value="P:intracellular signal transduction"/>
    <property type="evidence" value="ECO:0007669"/>
    <property type="project" value="UniProtKB-ARBA"/>
</dbReference>
<gene>
    <name evidence="26" type="ORF">C8Q69DRAFT_471427</name>
</gene>
<feature type="coiled-coil region" evidence="21">
    <location>
        <begin position="2282"/>
        <end position="2309"/>
    </location>
</feature>
<dbReference type="GO" id="GO:0005634">
    <property type="term" value="C:nucleus"/>
    <property type="evidence" value="ECO:0007669"/>
    <property type="project" value="UniProtKB-SubCell"/>
</dbReference>
<evidence type="ECO:0000256" key="13">
    <source>
        <dbReference type="ARBA" id="ARBA00022840"/>
    </source>
</evidence>
<dbReference type="GO" id="GO:0004674">
    <property type="term" value="F:protein serine/threonine kinase activity"/>
    <property type="evidence" value="ECO:0007669"/>
    <property type="project" value="UniProtKB-KW"/>
</dbReference>
<dbReference type="PANTHER" id="PTHR37079">
    <property type="entry name" value="SERINE/THREONINE-PROTEIN KINASE ATM"/>
    <property type="match status" value="1"/>
</dbReference>
<dbReference type="InterPro" id="IPR038980">
    <property type="entry name" value="ATM_plant"/>
</dbReference>
<evidence type="ECO:0000256" key="3">
    <source>
        <dbReference type="ARBA" id="ARBA00010769"/>
    </source>
</evidence>
<dbReference type="CDD" id="cd05171">
    <property type="entry name" value="PIKKc_ATM"/>
    <property type="match status" value="1"/>
</dbReference>
<dbReference type="InterPro" id="IPR021668">
    <property type="entry name" value="TAN"/>
</dbReference>
<feature type="region of interest" description="Disordered" evidence="22">
    <location>
        <begin position="2829"/>
        <end position="2855"/>
    </location>
</feature>
<dbReference type="GO" id="GO:0106310">
    <property type="term" value="F:protein serine kinase activity"/>
    <property type="evidence" value="ECO:0007669"/>
    <property type="project" value="RHEA"/>
</dbReference>
<dbReference type="SMART" id="SM01342">
    <property type="entry name" value="TAN"/>
    <property type="match status" value="1"/>
</dbReference>
<evidence type="ECO:0000256" key="20">
    <source>
        <dbReference type="RuleBase" id="RU365027"/>
    </source>
</evidence>
<accession>A0A443HSG1</accession>
<dbReference type="Pfam" id="PF11640">
    <property type="entry name" value="TAN"/>
    <property type="match status" value="1"/>
</dbReference>
<keyword evidence="8 20" id="KW-0723">Serine/threonine-protein kinase</keyword>
<dbReference type="EMBL" id="RCNU01000007">
    <property type="protein sequence ID" value="RWQ94755.1"/>
    <property type="molecule type" value="Genomic_DNA"/>
</dbReference>
<protein>
    <recommendedName>
        <fullName evidence="6 20">Serine/threonine-protein kinase Tel1</fullName>
        <ecNumber evidence="5 20">2.7.11.1</ecNumber>
    </recommendedName>
</protein>
<comment type="similarity">
    <text evidence="3 20">Belongs to the PI3/PI4-kinase family. ATM subfamily.</text>
</comment>
<dbReference type="PROSITE" id="PS51189">
    <property type="entry name" value="FAT"/>
    <property type="match status" value="1"/>
</dbReference>
<dbReference type="GO" id="GO:0006325">
    <property type="term" value="P:chromatin organization"/>
    <property type="evidence" value="ECO:0007669"/>
    <property type="project" value="UniProtKB-KW"/>
</dbReference>
<evidence type="ECO:0000313" key="27">
    <source>
        <dbReference type="Proteomes" id="UP000283841"/>
    </source>
</evidence>
<name>A0A443HSG1_BYSSP</name>
<dbReference type="InterPro" id="IPR018936">
    <property type="entry name" value="PI3/4_kinase_CS"/>
</dbReference>
<evidence type="ECO:0000256" key="10">
    <source>
        <dbReference type="ARBA" id="ARBA00022741"/>
    </source>
</evidence>
<evidence type="ECO:0000256" key="19">
    <source>
        <dbReference type="ARBA" id="ARBA00048679"/>
    </source>
</evidence>
<comment type="catalytic activity">
    <reaction evidence="18 20">
        <text>L-threonyl-[protein] + ATP = O-phospho-L-threonyl-[protein] + ADP + H(+)</text>
        <dbReference type="Rhea" id="RHEA:46608"/>
        <dbReference type="Rhea" id="RHEA-COMP:11060"/>
        <dbReference type="Rhea" id="RHEA-COMP:11605"/>
        <dbReference type="ChEBI" id="CHEBI:15378"/>
        <dbReference type="ChEBI" id="CHEBI:30013"/>
        <dbReference type="ChEBI" id="CHEBI:30616"/>
        <dbReference type="ChEBI" id="CHEBI:61977"/>
        <dbReference type="ChEBI" id="CHEBI:456216"/>
        <dbReference type="EC" id="2.7.11.1"/>
    </reaction>
</comment>
<evidence type="ECO:0000313" key="26">
    <source>
        <dbReference type="EMBL" id="RWQ94755.1"/>
    </source>
</evidence>
<keyword evidence="14 20" id="KW-0156">Chromatin regulator</keyword>
<evidence type="ECO:0000259" key="23">
    <source>
        <dbReference type="PROSITE" id="PS50290"/>
    </source>
</evidence>
<organism evidence="26 27">
    <name type="scientific">Byssochlamys spectabilis</name>
    <name type="common">Paecilomyces variotii</name>
    <dbReference type="NCBI Taxonomy" id="264951"/>
    <lineage>
        <taxon>Eukaryota</taxon>
        <taxon>Fungi</taxon>
        <taxon>Dikarya</taxon>
        <taxon>Ascomycota</taxon>
        <taxon>Pezizomycotina</taxon>
        <taxon>Eurotiomycetes</taxon>
        <taxon>Eurotiomycetidae</taxon>
        <taxon>Eurotiales</taxon>
        <taxon>Thermoascaceae</taxon>
        <taxon>Paecilomyces</taxon>
    </lineage>
</organism>
<evidence type="ECO:0000259" key="25">
    <source>
        <dbReference type="PROSITE" id="PS51190"/>
    </source>
</evidence>
<dbReference type="Pfam" id="PF00454">
    <property type="entry name" value="PI3_PI4_kinase"/>
    <property type="match status" value="1"/>
</dbReference>
<dbReference type="Pfam" id="PF02260">
    <property type="entry name" value="FATC"/>
    <property type="match status" value="1"/>
</dbReference>
<keyword evidence="21" id="KW-0175">Coiled coil</keyword>
<dbReference type="InterPro" id="IPR011009">
    <property type="entry name" value="Kinase-like_dom_sf"/>
</dbReference>
<comment type="subcellular location">
    <subcellularLocation>
        <location evidence="2 20">Chromosome</location>
        <location evidence="2 20">Telomere</location>
    </subcellularLocation>
    <subcellularLocation>
        <location evidence="1 20">Nucleus</location>
    </subcellularLocation>
</comment>
<comment type="subunit">
    <text evidence="4">Associates with DNA double-strand breaks.</text>
</comment>
<evidence type="ECO:0000256" key="14">
    <source>
        <dbReference type="ARBA" id="ARBA00022853"/>
    </source>
</evidence>
<dbReference type="InterPro" id="IPR016024">
    <property type="entry name" value="ARM-type_fold"/>
</dbReference>
<evidence type="ECO:0000256" key="2">
    <source>
        <dbReference type="ARBA" id="ARBA00004574"/>
    </source>
</evidence>
<dbReference type="InterPro" id="IPR000403">
    <property type="entry name" value="PI3/4_kinase_cat_dom"/>
</dbReference>
<dbReference type="InterPro" id="IPR003151">
    <property type="entry name" value="PIK-rel_kinase_FAT"/>
</dbReference>
<comment type="catalytic activity">
    <reaction evidence="19">
        <text>L-seryl-[protein] + ATP = O-phospho-L-seryl-[protein] + ADP + H(+)</text>
        <dbReference type="Rhea" id="RHEA:17989"/>
        <dbReference type="Rhea" id="RHEA-COMP:9863"/>
        <dbReference type="Rhea" id="RHEA-COMP:11604"/>
        <dbReference type="ChEBI" id="CHEBI:15378"/>
        <dbReference type="ChEBI" id="CHEBI:29999"/>
        <dbReference type="ChEBI" id="CHEBI:30616"/>
        <dbReference type="ChEBI" id="CHEBI:83421"/>
        <dbReference type="ChEBI" id="CHEBI:456216"/>
        <dbReference type="EC" id="2.7.11.1"/>
    </reaction>
</comment>
<dbReference type="PROSITE" id="PS50290">
    <property type="entry name" value="PI3_4_KINASE_3"/>
    <property type="match status" value="1"/>
</dbReference>
<dbReference type="InterPro" id="IPR036940">
    <property type="entry name" value="PI3/4_kinase_cat_sf"/>
</dbReference>
<dbReference type="PROSITE" id="PS51190">
    <property type="entry name" value="FATC"/>
    <property type="match status" value="1"/>
</dbReference>
<dbReference type="SMART" id="SM01343">
    <property type="entry name" value="FATC"/>
    <property type="match status" value="1"/>
</dbReference>
<dbReference type="SMART" id="SM00146">
    <property type="entry name" value="PI3Kc"/>
    <property type="match status" value="1"/>
</dbReference>
<dbReference type="PROSITE" id="PS00916">
    <property type="entry name" value="PI3_4_KINASE_2"/>
    <property type="match status" value="1"/>
</dbReference>
<evidence type="ECO:0000256" key="18">
    <source>
        <dbReference type="ARBA" id="ARBA00047899"/>
    </source>
</evidence>
<evidence type="ECO:0000256" key="6">
    <source>
        <dbReference type="ARBA" id="ARBA00014619"/>
    </source>
</evidence>
<keyword evidence="11 20" id="KW-0227">DNA damage</keyword>
<dbReference type="SUPFAM" id="SSF56112">
    <property type="entry name" value="Protein kinase-like (PK-like)"/>
    <property type="match status" value="1"/>
</dbReference>
<comment type="caution">
    <text evidence="26">The sequence shown here is derived from an EMBL/GenBank/DDBJ whole genome shotgun (WGS) entry which is preliminary data.</text>
</comment>
<keyword evidence="10 20" id="KW-0547">Nucleotide-binding</keyword>
<evidence type="ECO:0000256" key="15">
    <source>
        <dbReference type="ARBA" id="ARBA00022895"/>
    </source>
</evidence>